<dbReference type="RefSeq" id="WP_016455119.1">
    <property type="nucleotide sequence ID" value="NZ_KE150269.1"/>
</dbReference>
<dbReference type="CDD" id="cd00060">
    <property type="entry name" value="FHA"/>
    <property type="match status" value="1"/>
</dbReference>
<organism evidence="4 5">
    <name type="scientific">Propionimicrobium lymphophilum ACS-093-V-SCH5</name>
    <dbReference type="NCBI Taxonomy" id="883161"/>
    <lineage>
        <taxon>Bacteria</taxon>
        <taxon>Bacillati</taxon>
        <taxon>Actinomycetota</taxon>
        <taxon>Actinomycetes</taxon>
        <taxon>Propionibacteriales</taxon>
        <taxon>Propionibacteriaceae</taxon>
        <taxon>Propionimicrobium</taxon>
    </lineage>
</organism>
<dbReference type="PROSITE" id="PS50006">
    <property type="entry name" value="FHA_DOMAIN"/>
    <property type="match status" value="1"/>
</dbReference>
<evidence type="ECO:0000256" key="2">
    <source>
        <dbReference type="SAM" id="MobiDB-lite"/>
    </source>
</evidence>
<keyword evidence="1" id="KW-0597">Phosphoprotein</keyword>
<comment type="caution">
    <text evidence="4">The sequence shown here is derived from an EMBL/GenBank/DDBJ whole genome shotgun (WGS) entry which is preliminary data.</text>
</comment>
<evidence type="ECO:0000313" key="5">
    <source>
        <dbReference type="Proteomes" id="UP000014417"/>
    </source>
</evidence>
<dbReference type="Proteomes" id="UP000014417">
    <property type="component" value="Unassembled WGS sequence"/>
</dbReference>
<dbReference type="PATRIC" id="fig|883161.3.peg.265"/>
<dbReference type="SUPFAM" id="SSF49879">
    <property type="entry name" value="SMAD/FHA domain"/>
    <property type="match status" value="1"/>
</dbReference>
<sequence length="379" mass="40675">MLAKRNLRYTRGDWLLVCGPCAAVLLPPGVATGAATEQIWHAVGQQSLSELMQTLSALGLDGFERQAVLTWDDERVHIMLRGEINVIDAVSGHVVASGAVGQWFESSLHEQQIAVKLDSETGFEMPLVAGAALVSSFGVGVTQAAPVGVEKTEVLDLMAPYAPGQDAVETSPLGTFNEVDKLFQTAWQPNPSLGAGWGADASKQTPKIAQPVQPEPRDPQPEPIQVEQVVEEIPAVSDDLLEDLPEDPEPFYEEAPVDAPEPVMPAPAKPREKKFVLRAPDGVLHVIERLTLVGRAPHGDDDPQIIRVQSPNQDISRTHLSVRPAAGGIEVTDEHSTNGTIITMPDGNRYSLTPGSATFVQEGTRIDLGDGQVLDVLTQ</sequence>
<dbReference type="AlphaFoldDB" id="S2WMF3"/>
<feature type="compositionally biased region" description="Acidic residues" evidence="2">
    <location>
        <begin position="241"/>
        <end position="256"/>
    </location>
</feature>
<dbReference type="Pfam" id="PF00498">
    <property type="entry name" value="FHA"/>
    <property type="match status" value="1"/>
</dbReference>
<dbReference type="Gene3D" id="2.60.200.20">
    <property type="match status" value="1"/>
</dbReference>
<evidence type="ECO:0000313" key="4">
    <source>
        <dbReference type="EMBL" id="EPD33847.1"/>
    </source>
</evidence>
<proteinExistence type="predicted"/>
<evidence type="ECO:0000256" key="1">
    <source>
        <dbReference type="ARBA" id="ARBA00022553"/>
    </source>
</evidence>
<gene>
    <name evidence="4" type="ORF">HMPREF9306_00262</name>
</gene>
<feature type="domain" description="FHA" evidence="3">
    <location>
        <begin position="291"/>
        <end position="343"/>
    </location>
</feature>
<dbReference type="STRING" id="883161.HMPREF9306_00262"/>
<evidence type="ECO:0000259" key="3">
    <source>
        <dbReference type="PROSITE" id="PS50006"/>
    </source>
</evidence>
<dbReference type="InterPro" id="IPR008984">
    <property type="entry name" value="SMAD_FHA_dom_sf"/>
</dbReference>
<name>S2WMF3_9ACTN</name>
<protein>
    <recommendedName>
        <fullName evidence="3">FHA domain-containing protein</fullName>
    </recommendedName>
</protein>
<reference evidence="4 5" key="1">
    <citation type="submission" date="2013-04" db="EMBL/GenBank/DDBJ databases">
        <title>The Genome Sequence of Propionimicrobium lymphophilum ACS-093-V-SCH5.</title>
        <authorList>
            <consortium name="The Broad Institute Genomics Platform"/>
            <person name="Earl A."/>
            <person name="Ward D."/>
            <person name="Feldgarden M."/>
            <person name="Gevers D."/>
            <person name="Saerens B."/>
            <person name="Vaneechoutte M."/>
            <person name="Walker B."/>
            <person name="Young S."/>
            <person name="Zeng Q."/>
            <person name="Gargeya S."/>
            <person name="Fitzgerald M."/>
            <person name="Haas B."/>
            <person name="Abouelleil A."/>
            <person name="Allen A.W."/>
            <person name="Alvarado L."/>
            <person name="Arachchi H.M."/>
            <person name="Berlin A.M."/>
            <person name="Chapman S.B."/>
            <person name="Gainer-Dewar J."/>
            <person name="Goldberg J."/>
            <person name="Griggs A."/>
            <person name="Gujja S."/>
            <person name="Hansen M."/>
            <person name="Howarth C."/>
            <person name="Imamovic A."/>
            <person name="Ireland A."/>
            <person name="Larimer J."/>
            <person name="McCowan C."/>
            <person name="Murphy C."/>
            <person name="Pearson M."/>
            <person name="Poon T.W."/>
            <person name="Priest M."/>
            <person name="Roberts A."/>
            <person name="Saif S."/>
            <person name="Shea T."/>
            <person name="Sisk P."/>
            <person name="Sykes S."/>
            <person name="Wortman J."/>
            <person name="Nusbaum C."/>
            <person name="Birren B."/>
        </authorList>
    </citation>
    <scope>NUCLEOTIDE SEQUENCE [LARGE SCALE GENOMIC DNA]</scope>
    <source>
        <strain evidence="4 5">ACS-093-V-SCH5</strain>
    </source>
</reference>
<feature type="region of interest" description="Disordered" evidence="2">
    <location>
        <begin position="193"/>
        <end position="223"/>
    </location>
</feature>
<keyword evidence="5" id="KW-1185">Reference proteome</keyword>
<dbReference type="OrthoDB" id="5485098at2"/>
<dbReference type="EMBL" id="AGZR01000003">
    <property type="protein sequence ID" value="EPD33847.1"/>
    <property type="molecule type" value="Genomic_DNA"/>
</dbReference>
<dbReference type="HOGENOM" id="CLU_642227_0_0_11"/>
<accession>S2WMF3</accession>
<feature type="region of interest" description="Disordered" evidence="2">
    <location>
        <begin position="241"/>
        <end position="263"/>
    </location>
</feature>
<dbReference type="InterPro" id="IPR000253">
    <property type="entry name" value="FHA_dom"/>
</dbReference>